<dbReference type="EnsemblMetazoa" id="XM_004930420.4">
    <property type="protein sequence ID" value="XP_004930477.2"/>
    <property type="gene ID" value="LOC101745048"/>
</dbReference>
<keyword evidence="3" id="KW-1185">Reference proteome</keyword>
<feature type="signal peptide" evidence="1">
    <location>
        <begin position="1"/>
        <end position="17"/>
    </location>
</feature>
<organism evidence="2 3">
    <name type="scientific">Bombyx mori</name>
    <name type="common">Silk moth</name>
    <dbReference type="NCBI Taxonomy" id="7091"/>
    <lineage>
        <taxon>Eukaryota</taxon>
        <taxon>Metazoa</taxon>
        <taxon>Ecdysozoa</taxon>
        <taxon>Arthropoda</taxon>
        <taxon>Hexapoda</taxon>
        <taxon>Insecta</taxon>
        <taxon>Pterygota</taxon>
        <taxon>Neoptera</taxon>
        <taxon>Endopterygota</taxon>
        <taxon>Lepidoptera</taxon>
        <taxon>Glossata</taxon>
        <taxon>Ditrysia</taxon>
        <taxon>Bombycoidea</taxon>
        <taxon>Bombycidae</taxon>
        <taxon>Bombycinae</taxon>
        <taxon>Bombyx</taxon>
    </lineage>
</organism>
<proteinExistence type="predicted"/>
<evidence type="ECO:0000313" key="2">
    <source>
        <dbReference type="EnsemblMetazoa" id="XP_004930477.2"/>
    </source>
</evidence>
<dbReference type="GeneID" id="101745048"/>
<dbReference type="Proteomes" id="UP000005204">
    <property type="component" value="Unassembled WGS sequence"/>
</dbReference>
<name>A0A8R1WMP2_BOMMO</name>
<protein>
    <submittedName>
        <fullName evidence="2">Uncharacterized protein</fullName>
    </submittedName>
</protein>
<evidence type="ECO:0000256" key="1">
    <source>
        <dbReference type="SAM" id="SignalP"/>
    </source>
</evidence>
<accession>A0A8R1WMP2</accession>
<feature type="chain" id="PRO_5035880809" evidence="1">
    <location>
        <begin position="18"/>
        <end position="204"/>
    </location>
</feature>
<dbReference type="KEGG" id="bmor:101745048"/>
<dbReference type="InterPro" id="IPR009030">
    <property type="entry name" value="Growth_fac_rcpt_cys_sf"/>
</dbReference>
<dbReference type="AlphaFoldDB" id="A0A8R1WMP2"/>
<reference evidence="3" key="1">
    <citation type="journal article" date="2008" name="Insect Biochem. Mol. Biol.">
        <title>The genome of a lepidopteran model insect, the silkworm Bombyx mori.</title>
        <authorList>
            <consortium name="International Silkworm Genome Consortium"/>
        </authorList>
    </citation>
    <scope>NUCLEOTIDE SEQUENCE [LARGE SCALE GENOMIC DNA]</scope>
    <source>
        <strain evidence="3">p50T</strain>
    </source>
</reference>
<keyword evidence="1" id="KW-0732">Signal</keyword>
<evidence type="ECO:0000313" key="3">
    <source>
        <dbReference type="Proteomes" id="UP000005204"/>
    </source>
</evidence>
<dbReference type="RefSeq" id="XP_004930477.2">
    <property type="nucleotide sequence ID" value="XM_004930420.5"/>
</dbReference>
<sequence length="204" mass="22754">MLKEIVLLLGVVTLSNARPDLLDFDSRNVITVPPNCPGGQQWINGQCRDVWRNAATPSNMITVPPNCLPGQVYINGQCRDVWRNEASPSNMITVPPNCPPGQVYINGQWRDVWRNEASPSNMITVPPNCPPGQVYINGQCRDIWFKSIFGLSEKREPTPFANFPGNDEHVSSDTVEARNIISIPNQCPAGYRPDALGYCRKEFN</sequence>
<reference evidence="2" key="2">
    <citation type="submission" date="2022-06" db="UniProtKB">
        <authorList>
            <consortium name="EnsemblMetazoa"/>
        </authorList>
    </citation>
    <scope>IDENTIFICATION</scope>
    <source>
        <strain evidence="2">p50T (Dazao)</strain>
    </source>
</reference>
<dbReference type="SUPFAM" id="SSF57184">
    <property type="entry name" value="Growth factor receptor domain"/>
    <property type="match status" value="1"/>
</dbReference>